<reference evidence="1" key="1">
    <citation type="submission" date="2007-10" db="EMBL/GenBank/DDBJ databases">
        <authorList>
            <person name="Fulton L."/>
            <person name="Clifton S."/>
            <person name="Fulton B."/>
            <person name="Xu J."/>
            <person name="Minx P."/>
            <person name="Pepin K.H."/>
            <person name="Johnson M."/>
            <person name="Thiruvilangam P."/>
            <person name="Bhonagiri V."/>
            <person name="Nash W.E."/>
            <person name="Mardis E.R."/>
            <person name="Wilson R.K."/>
        </authorList>
    </citation>
    <scope>NUCLEOTIDE SEQUENCE [LARGE SCALE GENOMIC DNA]</scope>
    <source>
        <strain evidence="1">DSM 17216</strain>
    </source>
</reference>
<keyword evidence="2" id="KW-1185">Reference proteome</keyword>
<gene>
    <name evidence="1" type="ORF">ALIPUT_01850</name>
</gene>
<reference evidence="1" key="2">
    <citation type="submission" date="2013-09" db="EMBL/GenBank/DDBJ databases">
        <title>Draft genome sequence of Alistipes putredinis (DSM 17216).</title>
        <authorList>
            <person name="Sudarsanam P."/>
            <person name="Ley R."/>
            <person name="Guruge J."/>
            <person name="Turnbaugh P.J."/>
            <person name="Mahowald M."/>
            <person name="Liep D."/>
            <person name="Gordon J."/>
        </authorList>
    </citation>
    <scope>NUCLEOTIDE SEQUENCE</scope>
    <source>
        <strain evidence="1">DSM 17216</strain>
    </source>
</reference>
<comment type="caution">
    <text evidence="1">The sequence shown here is derived from an EMBL/GenBank/DDBJ whole genome shotgun (WGS) entry which is preliminary data.</text>
</comment>
<dbReference type="HOGENOM" id="CLU_3195263_0_0_10"/>
<dbReference type="EMBL" id="ABFK02000020">
    <property type="protein sequence ID" value="EDS02328.1"/>
    <property type="molecule type" value="Genomic_DNA"/>
</dbReference>
<accession>B0MXL5</accession>
<dbReference type="Proteomes" id="UP000005819">
    <property type="component" value="Unassembled WGS sequence"/>
</dbReference>
<evidence type="ECO:0000313" key="1">
    <source>
        <dbReference type="EMBL" id="EDS02328.1"/>
    </source>
</evidence>
<proteinExistence type="predicted"/>
<organism evidence="1 2">
    <name type="scientific">Alistipes putredinis DSM 17216</name>
    <dbReference type="NCBI Taxonomy" id="445970"/>
    <lineage>
        <taxon>Bacteria</taxon>
        <taxon>Pseudomonadati</taxon>
        <taxon>Bacteroidota</taxon>
        <taxon>Bacteroidia</taxon>
        <taxon>Bacteroidales</taxon>
        <taxon>Rikenellaceae</taxon>
        <taxon>Alistipes</taxon>
    </lineage>
</organism>
<evidence type="ECO:0000313" key="2">
    <source>
        <dbReference type="Proteomes" id="UP000005819"/>
    </source>
</evidence>
<sequence>MKTAGGIPLCGRSAAARVFFRPHRCRWRMKAAGAGCLPAKPTFFW</sequence>
<protein>
    <submittedName>
        <fullName evidence="1">Uncharacterized protein</fullName>
    </submittedName>
</protein>
<name>B0MXL5_9BACT</name>
<dbReference type="AlphaFoldDB" id="B0MXL5"/>